<proteinExistence type="predicted"/>
<reference evidence="7 8" key="1">
    <citation type="journal article" date="2018" name="PLoS Genet.">
        <title>Population sequencing reveals clonal diversity and ancestral inbreeding in the grapevine cultivar Chardonnay.</title>
        <authorList>
            <person name="Roach M.J."/>
            <person name="Johnson D.L."/>
            <person name="Bohlmann J."/>
            <person name="van Vuuren H.J."/>
            <person name="Jones S.J."/>
            <person name="Pretorius I.S."/>
            <person name="Schmidt S.A."/>
            <person name="Borneman A.R."/>
        </authorList>
    </citation>
    <scope>NUCLEOTIDE SEQUENCE [LARGE SCALE GENOMIC DNA]</scope>
    <source>
        <strain evidence="8">cv. Chardonnay</strain>
        <tissue evidence="7">Leaf</tissue>
    </source>
</reference>
<evidence type="ECO:0000313" key="8">
    <source>
        <dbReference type="Proteomes" id="UP000288805"/>
    </source>
</evidence>
<evidence type="ECO:0000313" key="7">
    <source>
        <dbReference type="EMBL" id="RVW66658.1"/>
    </source>
</evidence>
<feature type="compositionally biased region" description="Low complexity" evidence="4">
    <location>
        <begin position="185"/>
        <end position="194"/>
    </location>
</feature>
<dbReference type="PROSITE" id="PS50158">
    <property type="entry name" value="ZF_CCHC"/>
    <property type="match status" value="1"/>
</dbReference>
<gene>
    <name evidence="7" type="primary">POLX_758</name>
    <name evidence="7" type="ORF">CK203_065483</name>
</gene>
<dbReference type="PANTHER" id="PTHR42648">
    <property type="entry name" value="TRANSPOSASE, PUTATIVE-RELATED"/>
    <property type="match status" value="1"/>
</dbReference>
<feature type="region of interest" description="Disordered" evidence="4">
    <location>
        <begin position="177"/>
        <end position="199"/>
    </location>
</feature>
<evidence type="ECO:0000259" key="5">
    <source>
        <dbReference type="PROSITE" id="PS50158"/>
    </source>
</evidence>
<sequence>MDIDYAIRKDEPHKITDTSTPEQILLYERWEKSNRLSVMYIKTKISAGIRGSIEQHENVRELLKAIDEQFVTSDKALASTLIMKFTSLKLIGIRGVREHIMEMRDIVAQLKKLEVEMSESFLVHFILNTLPPQYGPFKISYNTHKDKWSINELMTMCVQEEGRLLMEQGESVMLVTQRKGKKGKSQASQKGKQQIPPKSDIKKDEKCFFCKKKGHVKKKCLKFQNWLEKKGNPTSFVCYESNMVNVNTNTWWIDSGSTIHISNSLQETSFSLIYKSECVGNGILSDGLYCIFLQNDTAHNSLHVQTGIKRCVVKEDSSTLWHRRLGHISIDRIKRLVNDGVLSTLDFTDFETCVDCIKGKQTNKSKRGATRSSTILEIIHTDICSLDMDSHGQKYFISFIDDFSRYMYLYILHNKNEALDAFKVFKAEVEKQYGKQIKIVRSDRGGEYYGRYLEDGQSPGPFAKFLQEHGIVAQYTMPGSLDQNGVAERRNQTLLDMVRSMLSSSKLPKFLWTEALKTAVYILNRVPTKAVPKTPFELLKGWKPSLRHMRVWGCSSEVRIYNPQEKKLDPRTISGYFIGYAEKSKGYRFYCPSHSTRIVESRNAKFLEYDLVIQTGVERTIDEVQPVIEVPQVVDNILVDQVDQELPNTSEQQVEPHTSSEDIGATLRRFARTKWSAIPSDYVEYLQECDYNIGAENDPESFSQAMSCKESELWYNAMKDEMSSMKCNDVWDLVELPNGAKTIGCKWVFKTKKDSLGNIERYKARLVAKRFTQKEGIDYTETFSPVSKKDSLRIILALVAHFDLELQQMDVKTAFLNGELEEEVYMKQPEGFPSSDGEQLVSGSKVCFLVLYVDDILLATNDKGLLHEVKQFLSKNFDMKDMGEASYVIGIKIHRDRFKVGSLMYAQVCTRPDIAFAVGMLGRYQSNPCIDHWKAAKKVMRYLQGTKDYKLMYRRTSNLEVVGYSDSDFAGCVDSRKSTSGYIFILAGGAISWRSVKQTMAATSTMEAEFISCFEATSHGVWLKSFISELKVMDSISRPLSIYCDNSAAVFMAKNNKSGSRSKHIDIKYLAIRERVKEKKVVIEHISIELMITDPLTKGMPPLKFKDHVMNMGLSSLM</sequence>
<dbReference type="Pfam" id="PF25597">
    <property type="entry name" value="SH3_retrovirus"/>
    <property type="match status" value="1"/>
</dbReference>
<dbReference type="Pfam" id="PF13976">
    <property type="entry name" value="gag_pre-integrs"/>
    <property type="match status" value="1"/>
</dbReference>
<evidence type="ECO:0000259" key="6">
    <source>
        <dbReference type="PROSITE" id="PS50994"/>
    </source>
</evidence>
<keyword evidence="3" id="KW-0863">Zinc-finger</keyword>
<dbReference type="GO" id="GO:0008270">
    <property type="term" value="F:zinc ion binding"/>
    <property type="evidence" value="ECO:0007669"/>
    <property type="project" value="UniProtKB-KW"/>
</dbReference>
<dbReference type="InterPro" id="IPR039537">
    <property type="entry name" value="Retrotran_Ty1/copia-like"/>
</dbReference>
<dbReference type="Pfam" id="PF14223">
    <property type="entry name" value="Retrotran_gag_2"/>
    <property type="match status" value="1"/>
</dbReference>
<dbReference type="Proteomes" id="UP000288805">
    <property type="component" value="Unassembled WGS sequence"/>
</dbReference>
<dbReference type="CDD" id="cd09272">
    <property type="entry name" value="RNase_HI_RT_Ty1"/>
    <property type="match status" value="1"/>
</dbReference>
<feature type="domain" description="CCHC-type" evidence="5">
    <location>
        <begin position="206"/>
        <end position="220"/>
    </location>
</feature>
<comment type="caution">
    <text evidence="7">The sequence shown here is derived from an EMBL/GenBank/DDBJ whole genome shotgun (WGS) entry which is preliminary data.</text>
</comment>
<evidence type="ECO:0000256" key="1">
    <source>
        <dbReference type="ARBA" id="ARBA00022723"/>
    </source>
</evidence>
<dbReference type="InterPro" id="IPR001878">
    <property type="entry name" value="Znf_CCHC"/>
</dbReference>
<dbReference type="PANTHER" id="PTHR42648:SF28">
    <property type="entry name" value="TRANSPOSON-ENCODED PROTEIN WITH RIBONUCLEASE H-LIKE AND RETROVIRUS ZINC FINGER-LIKE DOMAINS"/>
    <property type="match status" value="1"/>
</dbReference>
<dbReference type="SUPFAM" id="SSF56672">
    <property type="entry name" value="DNA/RNA polymerases"/>
    <property type="match status" value="1"/>
</dbReference>
<dbReference type="InterPro" id="IPR012337">
    <property type="entry name" value="RNaseH-like_sf"/>
</dbReference>
<keyword evidence="2" id="KW-0378">Hydrolase</keyword>
<dbReference type="GO" id="GO:0015074">
    <property type="term" value="P:DNA integration"/>
    <property type="evidence" value="ECO:0007669"/>
    <property type="project" value="InterPro"/>
</dbReference>
<dbReference type="InterPro" id="IPR001584">
    <property type="entry name" value="Integrase_cat-core"/>
</dbReference>
<dbReference type="Pfam" id="PF00665">
    <property type="entry name" value="rve"/>
    <property type="match status" value="1"/>
</dbReference>
<accession>A0A438G372</accession>
<dbReference type="PROSITE" id="PS50994">
    <property type="entry name" value="INTEGRASE"/>
    <property type="match status" value="1"/>
</dbReference>
<dbReference type="GO" id="GO:0016787">
    <property type="term" value="F:hydrolase activity"/>
    <property type="evidence" value="ECO:0007669"/>
    <property type="project" value="UniProtKB-KW"/>
</dbReference>
<dbReference type="InterPro" id="IPR043502">
    <property type="entry name" value="DNA/RNA_pol_sf"/>
</dbReference>
<dbReference type="SUPFAM" id="SSF57756">
    <property type="entry name" value="Retrovirus zinc finger-like domains"/>
    <property type="match status" value="1"/>
</dbReference>
<dbReference type="SUPFAM" id="SSF53098">
    <property type="entry name" value="Ribonuclease H-like"/>
    <property type="match status" value="1"/>
</dbReference>
<keyword evidence="3" id="KW-0862">Zinc</keyword>
<dbReference type="InterPro" id="IPR036875">
    <property type="entry name" value="Znf_CCHC_sf"/>
</dbReference>
<evidence type="ECO:0000256" key="4">
    <source>
        <dbReference type="SAM" id="MobiDB-lite"/>
    </source>
</evidence>
<protein>
    <submittedName>
        <fullName evidence="7">Retrovirus-related Pol polyprotein from transposon TNT 1-94</fullName>
    </submittedName>
</protein>
<dbReference type="InterPro" id="IPR013103">
    <property type="entry name" value="RVT_2"/>
</dbReference>
<dbReference type="InterPro" id="IPR036397">
    <property type="entry name" value="RNaseH_sf"/>
</dbReference>
<dbReference type="GO" id="GO:0003676">
    <property type="term" value="F:nucleic acid binding"/>
    <property type="evidence" value="ECO:0007669"/>
    <property type="project" value="InterPro"/>
</dbReference>
<evidence type="ECO:0000256" key="3">
    <source>
        <dbReference type="PROSITE-ProRule" id="PRU00047"/>
    </source>
</evidence>
<dbReference type="Pfam" id="PF07727">
    <property type="entry name" value="RVT_2"/>
    <property type="match status" value="2"/>
</dbReference>
<dbReference type="InterPro" id="IPR057670">
    <property type="entry name" value="SH3_retrovirus"/>
</dbReference>
<dbReference type="InterPro" id="IPR025724">
    <property type="entry name" value="GAG-pre-integrase_dom"/>
</dbReference>
<keyword evidence="1" id="KW-0479">Metal-binding</keyword>
<evidence type="ECO:0000256" key="2">
    <source>
        <dbReference type="ARBA" id="ARBA00022801"/>
    </source>
</evidence>
<feature type="domain" description="Integrase catalytic" evidence="6">
    <location>
        <begin position="371"/>
        <end position="543"/>
    </location>
</feature>
<dbReference type="Gene3D" id="3.30.420.10">
    <property type="entry name" value="Ribonuclease H-like superfamily/Ribonuclease H"/>
    <property type="match status" value="1"/>
</dbReference>
<organism evidence="7 8">
    <name type="scientific">Vitis vinifera</name>
    <name type="common">Grape</name>
    <dbReference type="NCBI Taxonomy" id="29760"/>
    <lineage>
        <taxon>Eukaryota</taxon>
        <taxon>Viridiplantae</taxon>
        <taxon>Streptophyta</taxon>
        <taxon>Embryophyta</taxon>
        <taxon>Tracheophyta</taxon>
        <taxon>Spermatophyta</taxon>
        <taxon>Magnoliopsida</taxon>
        <taxon>eudicotyledons</taxon>
        <taxon>Gunneridae</taxon>
        <taxon>Pentapetalae</taxon>
        <taxon>rosids</taxon>
        <taxon>Vitales</taxon>
        <taxon>Vitaceae</taxon>
        <taxon>Viteae</taxon>
        <taxon>Vitis</taxon>
    </lineage>
</organism>
<name>A0A438G372_VITVI</name>
<dbReference type="AlphaFoldDB" id="A0A438G372"/>
<dbReference type="EMBL" id="QGNW01000637">
    <property type="protein sequence ID" value="RVW66658.1"/>
    <property type="molecule type" value="Genomic_DNA"/>
</dbReference>